<protein>
    <recommendedName>
        <fullName evidence="10">Oxidoreductase MhqP</fullName>
    </recommendedName>
</protein>
<feature type="transmembrane region" description="Helical" evidence="7">
    <location>
        <begin position="130"/>
        <end position="151"/>
    </location>
</feature>
<reference evidence="8" key="1">
    <citation type="submission" date="2022-08" db="EMBL/GenBank/DDBJ databases">
        <title>Draft genome sequencing of Roseisolibacter agri AW1220.</title>
        <authorList>
            <person name="Tobiishi Y."/>
            <person name="Tonouchi A."/>
        </authorList>
    </citation>
    <scope>NUCLEOTIDE SEQUENCE</scope>
    <source>
        <strain evidence="8">AW1220</strain>
    </source>
</reference>
<dbReference type="AlphaFoldDB" id="A0AA37QJG3"/>
<keyword evidence="9" id="KW-1185">Reference proteome</keyword>
<feature type="transmembrane region" description="Helical" evidence="7">
    <location>
        <begin position="79"/>
        <end position="98"/>
    </location>
</feature>
<dbReference type="PANTHER" id="PTHR33452">
    <property type="entry name" value="OXIDOREDUCTASE CATD-RELATED"/>
    <property type="match status" value="1"/>
</dbReference>
<evidence type="ECO:0000256" key="6">
    <source>
        <dbReference type="ARBA" id="ARBA00023136"/>
    </source>
</evidence>
<dbReference type="InterPro" id="IPR051907">
    <property type="entry name" value="DoxX-like_oxidoreductase"/>
</dbReference>
<dbReference type="EMBL" id="BRXS01000005">
    <property type="protein sequence ID" value="GLC26933.1"/>
    <property type="molecule type" value="Genomic_DNA"/>
</dbReference>
<comment type="caution">
    <text evidence="8">The sequence shown here is derived from an EMBL/GenBank/DDBJ whole genome shotgun (WGS) entry which is preliminary data.</text>
</comment>
<comment type="similarity">
    <text evidence="2">Belongs to the DoxX family.</text>
</comment>
<dbReference type="InterPro" id="IPR032808">
    <property type="entry name" value="DoxX"/>
</dbReference>
<evidence type="ECO:0000256" key="5">
    <source>
        <dbReference type="ARBA" id="ARBA00022989"/>
    </source>
</evidence>
<evidence type="ECO:0000313" key="9">
    <source>
        <dbReference type="Proteomes" id="UP001161325"/>
    </source>
</evidence>
<evidence type="ECO:0000256" key="4">
    <source>
        <dbReference type="ARBA" id="ARBA00022692"/>
    </source>
</evidence>
<dbReference type="Pfam" id="PF07681">
    <property type="entry name" value="DoxX"/>
    <property type="match status" value="1"/>
</dbReference>
<keyword evidence="4 7" id="KW-0812">Transmembrane</keyword>
<feature type="transmembrane region" description="Helical" evidence="7">
    <location>
        <begin position="54"/>
        <end position="73"/>
    </location>
</feature>
<dbReference type="PANTHER" id="PTHR33452:SF1">
    <property type="entry name" value="INNER MEMBRANE PROTEIN YPHA-RELATED"/>
    <property type="match status" value="1"/>
</dbReference>
<evidence type="ECO:0000313" key="8">
    <source>
        <dbReference type="EMBL" id="GLC26933.1"/>
    </source>
</evidence>
<keyword evidence="5 7" id="KW-1133">Transmembrane helix</keyword>
<keyword evidence="6 7" id="KW-0472">Membrane</keyword>
<gene>
    <name evidence="8" type="ORF">rosag_34460</name>
</gene>
<organism evidence="8 9">
    <name type="scientific">Roseisolibacter agri</name>
    <dbReference type="NCBI Taxonomy" id="2014610"/>
    <lineage>
        <taxon>Bacteria</taxon>
        <taxon>Pseudomonadati</taxon>
        <taxon>Gemmatimonadota</taxon>
        <taxon>Gemmatimonadia</taxon>
        <taxon>Gemmatimonadales</taxon>
        <taxon>Gemmatimonadaceae</taxon>
        <taxon>Roseisolibacter</taxon>
    </lineage>
</organism>
<dbReference type="Proteomes" id="UP001161325">
    <property type="component" value="Unassembled WGS sequence"/>
</dbReference>
<evidence type="ECO:0000256" key="1">
    <source>
        <dbReference type="ARBA" id="ARBA00004651"/>
    </source>
</evidence>
<evidence type="ECO:0000256" key="3">
    <source>
        <dbReference type="ARBA" id="ARBA00022475"/>
    </source>
</evidence>
<name>A0AA37QJG3_9BACT</name>
<accession>A0AA37QJG3</accession>
<evidence type="ECO:0008006" key="10">
    <source>
        <dbReference type="Google" id="ProtNLM"/>
    </source>
</evidence>
<sequence length="174" mass="17454">MTPKIATLNGAAPHSQDPTMRLAAPASARQLDLGLAILRGVTGLVFAAHGGQKLFVYGFAGVTGAFGGMGIPLPGITGPAVALVEFFGGLALIVGLLTRLASLGLAITMLGAIFMVHLGAGFFAPNGFEFPLALTAAAATLVLTGAGRWSLDARLAGRAPALAPANAQPLRRAA</sequence>
<evidence type="ECO:0000256" key="7">
    <source>
        <dbReference type="SAM" id="Phobius"/>
    </source>
</evidence>
<comment type="subcellular location">
    <subcellularLocation>
        <location evidence="1">Cell membrane</location>
        <topology evidence="1">Multi-pass membrane protein</topology>
    </subcellularLocation>
</comment>
<proteinExistence type="inferred from homology"/>
<dbReference type="GO" id="GO:0005886">
    <property type="term" value="C:plasma membrane"/>
    <property type="evidence" value="ECO:0007669"/>
    <property type="project" value="UniProtKB-SubCell"/>
</dbReference>
<keyword evidence="3" id="KW-1003">Cell membrane</keyword>
<evidence type="ECO:0000256" key="2">
    <source>
        <dbReference type="ARBA" id="ARBA00006679"/>
    </source>
</evidence>
<feature type="transmembrane region" description="Helical" evidence="7">
    <location>
        <begin position="105"/>
        <end position="124"/>
    </location>
</feature>